<dbReference type="Proteomes" id="UP001516351">
    <property type="component" value="Unassembled WGS sequence"/>
</dbReference>
<keyword evidence="6" id="KW-1185">Reference proteome</keyword>
<feature type="domain" description="HTH asnC-type" evidence="4">
    <location>
        <begin position="1"/>
        <end position="62"/>
    </location>
</feature>
<dbReference type="SUPFAM" id="SSF54909">
    <property type="entry name" value="Dimeric alpha+beta barrel"/>
    <property type="match status" value="1"/>
</dbReference>
<evidence type="ECO:0000256" key="1">
    <source>
        <dbReference type="ARBA" id="ARBA00023015"/>
    </source>
</evidence>
<dbReference type="RefSeq" id="WP_267310962.1">
    <property type="nucleotide sequence ID" value="NZ_JABXXU010000001.1"/>
</dbReference>
<dbReference type="PANTHER" id="PTHR30154">
    <property type="entry name" value="LEUCINE-RESPONSIVE REGULATORY PROTEIN"/>
    <property type="match status" value="1"/>
</dbReference>
<proteinExistence type="predicted"/>
<dbReference type="InterPro" id="IPR036390">
    <property type="entry name" value="WH_DNA-bd_sf"/>
</dbReference>
<dbReference type="SMART" id="SM00344">
    <property type="entry name" value="HTH_ASNC"/>
    <property type="match status" value="1"/>
</dbReference>
<evidence type="ECO:0000259" key="4">
    <source>
        <dbReference type="PROSITE" id="PS50956"/>
    </source>
</evidence>
<dbReference type="EMBL" id="JABXXV010000001">
    <property type="protein sequence ID" value="NVN45263.1"/>
    <property type="molecule type" value="Genomic_DNA"/>
</dbReference>
<evidence type="ECO:0000256" key="2">
    <source>
        <dbReference type="ARBA" id="ARBA00023125"/>
    </source>
</evidence>
<dbReference type="InterPro" id="IPR011008">
    <property type="entry name" value="Dimeric_a/b-barrel"/>
</dbReference>
<dbReference type="PROSITE" id="PS50956">
    <property type="entry name" value="HTH_ASNC_2"/>
    <property type="match status" value="1"/>
</dbReference>
<organism evidence="5 6">
    <name type="scientific">Asaia spathodeae</name>
    <dbReference type="NCBI Taxonomy" id="657016"/>
    <lineage>
        <taxon>Bacteria</taxon>
        <taxon>Pseudomonadati</taxon>
        <taxon>Pseudomonadota</taxon>
        <taxon>Alphaproteobacteria</taxon>
        <taxon>Acetobacterales</taxon>
        <taxon>Acetobacteraceae</taxon>
        <taxon>Asaia</taxon>
    </lineage>
</organism>
<evidence type="ECO:0000256" key="3">
    <source>
        <dbReference type="ARBA" id="ARBA00023163"/>
    </source>
</evidence>
<keyword evidence="2" id="KW-0238">DNA-binding</keyword>
<dbReference type="Pfam" id="PF13412">
    <property type="entry name" value="HTH_24"/>
    <property type="match status" value="1"/>
</dbReference>
<reference evidence="5 6" key="1">
    <citation type="submission" date="2020-06" db="EMBL/GenBank/DDBJ databases">
        <title>Synonyms of Asaia species.</title>
        <authorList>
            <person name="Sombolestani A."/>
        </authorList>
    </citation>
    <scope>NUCLEOTIDE SEQUENCE [LARGE SCALE GENOMIC DNA]</scope>
    <source>
        <strain evidence="5 6">LMG 27047</strain>
    </source>
</reference>
<dbReference type="CDD" id="cd00090">
    <property type="entry name" value="HTH_ARSR"/>
    <property type="match status" value="1"/>
</dbReference>
<dbReference type="InterPro" id="IPR036388">
    <property type="entry name" value="WH-like_DNA-bd_sf"/>
</dbReference>
<dbReference type="PANTHER" id="PTHR30154:SF17">
    <property type="entry name" value="DNA-BINDING TRANSCRIPTIONAL ACTIVATOR DECR"/>
    <property type="match status" value="1"/>
</dbReference>
<dbReference type="InterPro" id="IPR000485">
    <property type="entry name" value="AsnC-type_HTH_dom"/>
</dbReference>
<protein>
    <submittedName>
        <fullName evidence="5">Lrp/AsnC family transcriptional regulator</fullName>
    </submittedName>
</protein>
<keyword evidence="3" id="KW-0804">Transcription</keyword>
<evidence type="ECO:0000313" key="5">
    <source>
        <dbReference type="EMBL" id="NVN45263.1"/>
    </source>
</evidence>
<dbReference type="InterPro" id="IPR019887">
    <property type="entry name" value="Tscrpt_reg_AsnC/Lrp_C"/>
</dbReference>
<dbReference type="PRINTS" id="PR00033">
    <property type="entry name" value="HTHASNC"/>
</dbReference>
<dbReference type="Gene3D" id="1.10.10.10">
    <property type="entry name" value="Winged helix-like DNA-binding domain superfamily/Winged helix DNA-binding domain"/>
    <property type="match status" value="1"/>
</dbReference>
<dbReference type="Gene3D" id="3.30.70.920">
    <property type="match status" value="1"/>
</dbReference>
<accession>A0ABX2P036</accession>
<dbReference type="InterPro" id="IPR011991">
    <property type="entry name" value="ArsR-like_HTH"/>
</dbReference>
<gene>
    <name evidence="5" type="ORF">HW542_00400</name>
</gene>
<dbReference type="InterPro" id="IPR019885">
    <property type="entry name" value="Tscrpt_reg_HTH_AsnC-type_CS"/>
</dbReference>
<name>A0ABX2P036_9PROT</name>
<dbReference type="Pfam" id="PF01037">
    <property type="entry name" value="AsnC_trans_reg"/>
    <property type="match status" value="1"/>
</dbReference>
<keyword evidence="1" id="KW-0805">Transcription regulation</keyword>
<evidence type="ECO:0000313" key="6">
    <source>
        <dbReference type="Proteomes" id="UP001516351"/>
    </source>
</evidence>
<dbReference type="SUPFAM" id="SSF46785">
    <property type="entry name" value="Winged helix' DNA-binding domain"/>
    <property type="match status" value="1"/>
</dbReference>
<comment type="caution">
    <text evidence="5">The sequence shown here is derived from an EMBL/GenBank/DDBJ whole genome shotgun (WGS) entry which is preliminary data.</text>
</comment>
<dbReference type="PROSITE" id="PS00519">
    <property type="entry name" value="HTH_ASNC_1"/>
    <property type="match status" value="1"/>
</dbReference>
<dbReference type="InterPro" id="IPR019888">
    <property type="entry name" value="Tscrpt_reg_AsnC-like"/>
</dbReference>
<sequence>MDQIDKAILRTLQNDASLSQRELADKVGLSQNACWRRLNQLRAEGVIQGETIRLSQEAIGLGVTVFVMVRTRYHSREWLGQFREAILSIPHIVDFHRLAGDYDYMLKIVAKDMNAFDTIYQTLIGKVELDTVTSYLSMEAIANNRDMPV</sequence>